<evidence type="ECO:0000256" key="1">
    <source>
        <dbReference type="ARBA" id="ARBA00022527"/>
    </source>
</evidence>
<keyword evidence="2 7" id="KW-0808">Transferase</keyword>
<dbReference type="PROSITE" id="PS50011">
    <property type="entry name" value="PROTEIN_KINASE_DOM"/>
    <property type="match status" value="1"/>
</dbReference>
<feature type="domain" description="Protein kinase" evidence="6">
    <location>
        <begin position="1"/>
        <end position="260"/>
    </location>
</feature>
<organism evidence="7">
    <name type="scientific">Trypanosoma vivax (strain Y486)</name>
    <dbReference type="NCBI Taxonomy" id="1055687"/>
    <lineage>
        <taxon>Eukaryota</taxon>
        <taxon>Discoba</taxon>
        <taxon>Euglenozoa</taxon>
        <taxon>Kinetoplastea</taxon>
        <taxon>Metakinetoplastina</taxon>
        <taxon>Trypanosomatida</taxon>
        <taxon>Trypanosomatidae</taxon>
        <taxon>Trypanosoma</taxon>
        <taxon>Duttonella</taxon>
    </lineage>
</organism>
<dbReference type="FunFam" id="1.10.510.10:FF:000040">
    <property type="entry name" value="Mitogen-activated protein kinase"/>
    <property type="match status" value="1"/>
</dbReference>
<dbReference type="EC" id="2.7.1.-" evidence="7"/>
<evidence type="ECO:0000313" key="7">
    <source>
        <dbReference type="EMBL" id="CCC49710.1"/>
    </source>
</evidence>
<dbReference type="GO" id="GO:0004674">
    <property type="term" value="F:protein serine/threonine kinase activity"/>
    <property type="evidence" value="ECO:0007669"/>
    <property type="project" value="UniProtKB-KW"/>
</dbReference>
<evidence type="ECO:0000256" key="5">
    <source>
        <dbReference type="ARBA" id="ARBA00022840"/>
    </source>
</evidence>
<evidence type="ECO:0000256" key="2">
    <source>
        <dbReference type="ARBA" id="ARBA00022679"/>
    </source>
</evidence>
<dbReference type="AlphaFoldDB" id="G0U0V7"/>
<dbReference type="Gene3D" id="1.10.510.10">
    <property type="entry name" value="Transferase(Phosphotransferase) domain 1"/>
    <property type="match status" value="1"/>
</dbReference>
<dbReference type="InterPro" id="IPR000719">
    <property type="entry name" value="Prot_kinase_dom"/>
</dbReference>
<proteinExistence type="predicted"/>
<protein>
    <submittedName>
        <fullName evidence="7">Putative mitogen-activated protein kinase</fullName>
        <ecNumber evidence="7">2.7.1.-</ecNumber>
    </submittedName>
</protein>
<dbReference type="Pfam" id="PF00069">
    <property type="entry name" value="Pkinase"/>
    <property type="match status" value="1"/>
</dbReference>
<reference evidence="7" key="1">
    <citation type="journal article" date="2012" name="Proc. Natl. Acad. Sci. U.S.A.">
        <title>Antigenic diversity is generated by distinct evolutionary mechanisms in African trypanosome species.</title>
        <authorList>
            <person name="Jackson A.P."/>
            <person name="Berry A."/>
            <person name="Aslett M."/>
            <person name="Allison H.C."/>
            <person name="Burton P."/>
            <person name="Vavrova-Anderson J."/>
            <person name="Brown R."/>
            <person name="Browne H."/>
            <person name="Corton N."/>
            <person name="Hauser H."/>
            <person name="Gamble J."/>
            <person name="Gilderthorp R."/>
            <person name="Marcello L."/>
            <person name="McQuillan J."/>
            <person name="Otto T.D."/>
            <person name="Quail M.A."/>
            <person name="Sanders M.J."/>
            <person name="van Tonder A."/>
            <person name="Ginger M.L."/>
            <person name="Field M.C."/>
            <person name="Barry J.D."/>
            <person name="Hertz-Fowler C."/>
            <person name="Berriman M."/>
        </authorList>
    </citation>
    <scope>NUCLEOTIDE SEQUENCE</scope>
    <source>
        <strain evidence="7">Y486</strain>
    </source>
</reference>
<keyword evidence="1" id="KW-0723">Serine/threonine-protein kinase</keyword>
<dbReference type="GO" id="GO:0005524">
    <property type="term" value="F:ATP binding"/>
    <property type="evidence" value="ECO:0007669"/>
    <property type="project" value="UniProtKB-KW"/>
</dbReference>
<dbReference type="InterPro" id="IPR011009">
    <property type="entry name" value="Kinase-like_dom_sf"/>
</dbReference>
<sequence length="356" mass="40242">MGTKGDAIMQGLIAELGAMKSHYTVQRFVSSGSYGAVCAGVDKTTSRCIKRVFTPSLMVEQVIHDHRIQISHQHVCYFMYHIILGLHVLHEAGVVHRDLHPGNVLVSENNDITICDFNLAREDTPDPNKTHYVTHRWYRAPELVMQFKGFTKLVDMWSAGCVMAELFNRRALFRGSTFYNQLDKIVEVVGAPSEEDNLAMFSSAQAREYLNNSLSHCRRRPWREVVPTASDEALDLLSRLLEFNPAKRITAEQALRHPYFSALFDPLDLTEACSGPFHFPDVSSVSSMHQMFLSEVQNFEARRAKREGIMQQRAALSGASTKDVVGADHMRRTHSLMEQADLDINHDHDQDAPATQ</sequence>
<gene>
    <name evidence="7" type="ORF">TVY486_0803180</name>
</gene>
<keyword evidence="3" id="KW-0547">Nucleotide-binding</keyword>
<accession>G0U0V7</accession>
<keyword evidence="4 7" id="KW-0418">Kinase</keyword>
<dbReference type="VEuPathDB" id="TriTrypDB:TvY486_0803180"/>
<evidence type="ECO:0000256" key="3">
    <source>
        <dbReference type="ARBA" id="ARBA00022741"/>
    </source>
</evidence>
<keyword evidence="5" id="KW-0067">ATP-binding</keyword>
<name>G0U0V7_TRYVY</name>
<evidence type="ECO:0000256" key="4">
    <source>
        <dbReference type="ARBA" id="ARBA00022777"/>
    </source>
</evidence>
<dbReference type="EMBL" id="HE573024">
    <property type="protein sequence ID" value="CCC49710.1"/>
    <property type="molecule type" value="Genomic_DNA"/>
</dbReference>
<evidence type="ECO:0000259" key="6">
    <source>
        <dbReference type="PROSITE" id="PS50011"/>
    </source>
</evidence>
<dbReference type="SUPFAM" id="SSF56112">
    <property type="entry name" value="Protein kinase-like (PK-like)"/>
    <property type="match status" value="1"/>
</dbReference>
<dbReference type="PANTHER" id="PTHR24055">
    <property type="entry name" value="MITOGEN-ACTIVATED PROTEIN KINASE"/>
    <property type="match status" value="1"/>
</dbReference>
<dbReference type="InterPro" id="IPR050117">
    <property type="entry name" value="MAPK"/>
</dbReference>